<name>A0A7H0H415_9ACTN</name>
<proteinExistence type="predicted"/>
<dbReference type="Proteomes" id="UP000516117">
    <property type="component" value="Chromosome"/>
</dbReference>
<accession>A0A7H0H415</accession>
<dbReference type="AlphaFoldDB" id="A0A7H0H415"/>
<dbReference type="Gene3D" id="1.20.1290.10">
    <property type="entry name" value="AhpD-like"/>
    <property type="match status" value="1"/>
</dbReference>
<organism evidence="1 2">
    <name type="scientific">Tessaracoccus defluvii</name>
    <dbReference type="NCBI Taxonomy" id="1285901"/>
    <lineage>
        <taxon>Bacteria</taxon>
        <taxon>Bacillati</taxon>
        <taxon>Actinomycetota</taxon>
        <taxon>Actinomycetes</taxon>
        <taxon>Propionibacteriales</taxon>
        <taxon>Propionibacteriaceae</taxon>
        <taxon>Tessaracoccus</taxon>
    </lineage>
</organism>
<evidence type="ECO:0000313" key="2">
    <source>
        <dbReference type="Proteomes" id="UP000516117"/>
    </source>
</evidence>
<dbReference type="SUPFAM" id="SSF69118">
    <property type="entry name" value="AhpD-like"/>
    <property type="match status" value="1"/>
</dbReference>
<dbReference type="RefSeq" id="WP_187720417.1">
    <property type="nucleotide sequence ID" value="NZ_BAABBL010000014.1"/>
</dbReference>
<dbReference type="NCBIfam" id="TIGR04029">
    <property type="entry name" value="CMD_Avi_7170"/>
    <property type="match status" value="1"/>
</dbReference>
<protein>
    <submittedName>
        <fullName evidence="1">CMD domain protein</fullName>
    </submittedName>
</protein>
<dbReference type="EMBL" id="CP060789">
    <property type="protein sequence ID" value="QNP55281.1"/>
    <property type="molecule type" value="Genomic_DNA"/>
</dbReference>
<dbReference type="InterPro" id="IPR029032">
    <property type="entry name" value="AhpD-like"/>
</dbReference>
<dbReference type="InterPro" id="IPR023982">
    <property type="entry name" value="CHP04029_CMD-like"/>
</dbReference>
<dbReference type="KEGG" id="tdf:H9L22_13720"/>
<gene>
    <name evidence="1" type="ORF">H9L22_13720</name>
</gene>
<evidence type="ECO:0000313" key="1">
    <source>
        <dbReference type="EMBL" id="QNP55281.1"/>
    </source>
</evidence>
<sequence length="198" mass="20620">MTDIISTLAGLAPGDPVDALRDRRPQARANAQVSFEALFEPADPGTFGLDERLAVALFVAVLHDDAASAGFYADLLGDVADDALIAAVRDAGDATRAAGPTGSYREPGLASESVPTGEAVLPAGAAATLGDRLAAGLRHVHLLVLHPRDARQEHLARLIDAGWSLDDIVTLSQAVAFLTFQLRAAAGLRVLARLEELA</sequence>
<reference evidence="1 2" key="1">
    <citation type="submission" date="2020-08" db="EMBL/GenBank/DDBJ databases">
        <title>Genome sequence of Tessaracoccus defluvii JCM 17540T.</title>
        <authorList>
            <person name="Hyun D.-W."/>
            <person name="Bae J.-W."/>
        </authorList>
    </citation>
    <scope>NUCLEOTIDE SEQUENCE [LARGE SCALE GENOMIC DNA]</scope>
    <source>
        <strain evidence="1 2">JCM 17540</strain>
    </source>
</reference>
<keyword evidence="2" id="KW-1185">Reference proteome</keyword>